<dbReference type="InterPro" id="IPR001257">
    <property type="entry name" value="Parvovirus_NS1_helicase"/>
</dbReference>
<evidence type="ECO:0000313" key="8">
    <source>
        <dbReference type="EMBL" id="QTE03730.1"/>
    </source>
</evidence>
<dbReference type="InterPro" id="IPR027417">
    <property type="entry name" value="P-loop_NTPase"/>
</dbReference>
<name>A0A8A4XDQ1_9VIRU</name>
<evidence type="ECO:0000256" key="1">
    <source>
        <dbReference type="ARBA" id="ARBA00004147"/>
    </source>
</evidence>
<evidence type="ECO:0000259" key="7">
    <source>
        <dbReference type="PROSITE" id="PS51206"/>
    </source>
</evidence>
<evidence type="ECO:0000256" key="6">
    <source>
        <dbReference type="SAM" id="MobiDB-lite"/>
    </source>
</evidence>
<feature type="compositionally biased region" description="Basic and acidic residues" evidence="6">
    <location>
        <begin position="563"/>
        <end position="575"/>
    </location>
</feature>
<evidence type="ECO:0000256" key="5">
    <source>
        <dbReference type="ARBA" id="ARBA00022840"/>
    </source>
</evidence>
<dbReference type="Gene3D" id="3.40.50.300">
    <property type="entry name" value="P-loop containing nucleotide triphosphate hydrolases"/>
    <property type="match status" value="1"/>
</dbReference>
<protein>
    <submittedName>
        <fullName evidence="8">Nonstructural protein 1</fullName>
    </submittedName>
</protein>
<sequence>MSREIQCGRKSVRRFLWRAIRGQSIHECMGSGREAAAQVIEEKEYAIRPIAVIEVEQKHMNMRAYIAGVLMMTDGDGNVIENIVPYACLLGNMSCNDEWICIGERNKDNIFHVHVVARCSARTDSFRRTAVTVWNTIRTATAFQDEYGICTMDMLKCQKAHKPSAILEYMHKAPEWICSTSERLLQLSTDIIEHDMCARFKGDPDPKPDIDKANPMIQEILQCIMEHQCKTVEDVMKKAPDMVVKHLHRPGINSIITNCLTYAKCTGNQWSLKTYGAYTPNPGGIHAILLCQGHSPTEFDYVFWQWITKRHNKRNTICLLGPSNTGKSSFCAGLGKCCPGGEIVNGINFNFEGLIDQYWGKWEEPLCSAEIVEKVKQVLEGMETAIPVKFKKPYILPRIPIFITTNAPLWTWCSNAKGPLKNRMWEYEFTYDMSDGVFTPRFVEPSCECYYCQLSRGCTPTTSSAAITGVSRTKQSISKQLVTRSSISKTTMGSGPMSEGTGSSGSIERAGSSRGESSSDITIRGSTSTTISNVSGSSTESGSSSTTERICSPRTKRTTKQLDTSRTRGYNRDDNSGNGGTRNKRCRYGRDINEHEICTDVVSMGRSRHTQSKMEISTKKQHMDQQMVSLNIPDKPAWQQYLAYIYRRYEQTRSDPDLHAYESLDSESE</sequence>
<dbReference type="Pfam" id="PF01057">
    <property type="entry name" value="Parvo_NS1"/>
    <property type="match status" value="1"/>
</dbReference>
<feature type="domain" description="SF3 helicase" evidence="7">
    <location>
        <begin position="298"/>
        <end position="442"/>
    </location>
</feature>
<evidence type="ECO:0000256" key="4">
    <source>
        <dbReference type="ARBA" id="ARBA00022741"/>
    </source>
</evidence>
<dbReference type="GO" id="GO:0019079">
    <property type="term" value="P:viral genome replication"/>
    <property type="evidence" value="ECO:0007669"/>
    <property type="project" value="InterPro"/>
</dbReference>
<feature type="compositionally biased region" description="Low complexity" evidence="6">
    <location>
        <begin position="504"/>
        <end position="548"/>
    </location>
</feature>
<dbReference type="InterPro" id="IPR014015">
    <property type="entry name" value="Helicase_SF3_DNA-vir"/>
</dbReference>
<evidence type="ECO:0000256" key="2">
    <source>
        <dbReference type="ARBA" id="ARBA00022562"/>
    </source>
</evidence>
<proteinExistence type="predicted"/>
<accession>A0A8A4XDQ1</accession>
<keyword evidence="5" id="KW-0067">ATP-binding</keyword>
<dbReference type="SUPFAM" id="SSF52540">
    <property type="entry name" value="P-loop containing nucleoside triphosphate hydrolases"/>
    <property type="match status" value="1"/>
</dbReference>
<dbReference type="PROSITE" id="PS51206">
    <property type="entry name" value="SF3_HELICASE_1"/>
    <property type="match status" value="1"/>
</dbReference>
<feature type="region of interest" description="Disordered" evidence="6">
    <location>
        <begin position="478"/>
        <end position="586"/>
    </location>
</feature>
<keyword evidence="3" id="KW-0235">DNA replication</keyword>
<keyword evidence="2" id="KW-1048">Host nucleus</keyword>
<dbReference type="GO" id="GO:0005524">
    <property type="term" value="F:ATP binding"/>
    <property type="evidence" value="ECO:0007669"/>
    <property type="project" value="UniProtKB-KW"/>
</dbReference>
<evidence type="ECO:0000256" key="3">
    <source>
        <dbReference type="ARBA" id="ARBA00022705"/>
    </source>
</evidence>
<organism evidence="8">
    <name type="scientific">Ara ararauna Chaphamaparvovirus</name>
    <dbReference type="NCBI Taxonomy" id="2794484"/>
    <lineage>
        <taxon>Viruses</taxon>
        <taxon>Monodnaviria</taxon>
        <taxon>Shotokuvirae</taxon>
        <taxon>Cossaviricota</taxon>
        <taxon>Quintoviricetes</taxon>
        <taxon>Piccovirales</taxon>
        <taxon>Parvoviridae</taxon>
        <taxon>Hamaparvovirinae</taxon>
        <taxon>Chaphamaparvovirus</taxon>
    </lineage>
</organism>
<dbReference type="GO" id="GO:0042025">
    <property type="term" value="C:host cell nucleus"/>
    <property type="evidence" value="ECO:0007669"/>
    <property type="project" value="UniProtKB-SubCell"/>
</dbReference>
<dbReference type="GO" id="GO:0006260">
    <property type="term" value="P:DNA replication"/>
    <property type="evidence" value="ECO:0007669"/>
    <property type="project" value="UniProtKB-KW"/>
</dbReference>
<comment type="subcellular location">
    <subcellularLocation>
        <location evidence="1">Host nucleus</location>
    </subcellularLocation>
</comment>
<keyword evidence="4" id="KW-0547">Nucleotide-binding</keyword>
<dbReference type="EMBL" id="MW046364">
    <property type="protein sequence ID" value="QTE03730.1"/>
    <property type="molecule type" value="Genomic_DNA"/>
</dbReference>
<reference evidence="8" key="1">
    <citation type="submission" date="2020-09" db="EMBL/GenBank/DDBJ databases">
        <title>Parvovirus dark matter in the feces of wild birds.</title>
        <authorList>
            <person name="Dai Z."/>
            <person name="Yang S."/>
            <person name="Zhang W."/>
        </authorList>
    </citation>
    <scope>NUCLEOTIDE SEQUENCE</scope>
    <source>
        <strain evidence="8">Bls219par022</strain>
    </source>
</reference>
<feature type="compositionally biased region" description="Polar residues" evidence="6">
    <location>
        <begin position="478"/>
        <end position="493"/>
    </location>
</feature>